<keyword evidence="2" id="KW-1185">Reference proteome</keyword>
<dbReference type="RefSeq" id="WP_156093320.1">
    <property type="nucleotide sequence ID" value="NZ_LR734883.1"/>
</dbReference>
<name>A0A7Z9E348_9CYAN</name>
<proteinExistence type="predicted"/>
<comment type="caution">
    <text evidence="1">The sequence shown here is derived from an EMBL/GenBank/DDBJ whole genome shotgun (WGS) entry which is preliminary data.</text>
</comment>
<dbReference type="Proteomes" id="UP000184550">
    <property type="component" value="Unassembled WGS sequence"/>
</dbReference>
<dbReference type="AlphaFoldDB" id="A0A7Z9E348"/>
<accession>A0A7Z9E348</accession>
<protein>
    <submittedName>
        <fullName evidence="1">Uncharacterized protein</fullName>
    </submittedName>
</protein>
<reference evidence="1" key="1">
    <citation type="submission" date="2019-10" db="EMBL/GenBank/DDBJ databases">
        <authorList>
            <consortium name="Genoscope - CEA"/>
            <person name="William W."/>
        </authorList>
    </citation>
    <scope>NUCLEOTIDE SEQUENCE [LARGE SCALE GENOMIC DNA]</scope>
    <source>
        <strain evidence="1">BBR_PRJEB10992</strain>
    </source>
</reference>
<sequence length="51" mass="5697">MISNYLPKPALYSQAIALKRGRVPRPALMISNYLPKPALYSQAIALKRGRV</sequence>
<dbReference type="EMBL" id="CZCU02000161">
    <property type="protein sequence ID" value="VXD24630.1"/>
    <property type="molecule type" value="Genomic_DNA"/>
</dbReference>
<evidence type="ECO:0000313" key="2">
    <source>
        <dbReference type="Proteomes" id="UP000184550"/>
    </source>
</evidence>
<organism evidence="1 2">
    <name type="scientific">Planktothrix serta PCC 8927</name>
    <dbReference type="NCBI Taxonomy" id="671068"/>
    <lineage>
        <taxon>Bacteria</taxon>
        <taxon>Bacillati</taxon>
        <taxon>Cyanobacteriota</taxon>
        <taxon>Cyanophyceae</taxon>
        <taxon>Oscillatoriophycideae</taxon>
        <taxon>Oscillatoriales</taxon>
        <taxon>Microcoleaceae</taxon>
        <taxon>Planktothrix</taxon>
    </lineage>
</organism>
<gene>
    <name evidence="1" type="ORF">PL8927_830034</name>
</gene>
<evidence type="ECO:0000313" key="1">
    <source>
        <dbReference type="EMBL" id="VXD24630.1"/>
    </source>
</evidence>